<dbReference type="InterPro" id="IPR020843">
    <property type="entry name" value="ER"/>
</dbReference>
<protein>
    <submittedName>
        <fullName evidence="3">NADPH:quinone reductase</fullName>
    </submittedName>
</protein>
<dbReference type="EMBL" id="JBHTAX010000001">
    <property type="protein sequence ID" value="MFC7188855.1"/>
    <property type="molecule type" value="Genomic_DNA"/>
</dbReference>
<dbReference type="SMART" id="SM00829">
    <property type="entry name" value="PKS_ER"/>
    <property type="match status" value="1"/>
</dbReference>
<proteinExistence type="predicted"/>
<dbReference type="GO" id="GO:0030554">
    <property type="term" value="F:adenyl nucleotide binding"/>
    <property type="evidence" value="ECO:0007669"/>
    <property type="project" value="UniProtKB-ARBA"/>
</dbReference>
<dbReference type="SUPFAM" id="SSF50129">
    <property type="entry name" value="GroES-like"/>
    <property type="match status" value="1"/>
</dbReference>
<dbReference type="AlphaFoldDB" id="A0ABD5YI14"/>
<evidence type="ECO:0000259" key="2">
    <source>
        <dbReference type="SMART" id="SM00829"/>
    </source>
</evidence>
<dbReference type="GO" id="GO:0043168">
    <property type="term" value="F:anion binding"/>
    <property type="evidence" value="ECO:0007669"/>
    <property type="project" value="UniProtKB-ARBA"/>
</dbReference>
<comment type="caution">
    <text evidence="3">The sequence shown here is derived from an EMBL/GenBank/DDBJ whole genome shotgun (WGS) entry which is preliminary data.</text>
</comment>
<keyword evidence="4" id="KW-1185">Reference proteome</keyword>
<feature type="domain" description="Enoyl reductase (ER)" evidence="2">
    <location>
        <begin position="10"/>
        <end position="314"/>
    </location>
</feature>
<sequence length="316" mass="33411">MRAVRFHDHGDPDVLVLDEIEPPEPDHGDVRVTVRAAAVNPVDTYFRTGEYEPPELPMIPGTDLAGVVDSVGDGVSEISEGDRVFATGLGSDRLGTYAEQVTVPADRLAHLPADVSFEIGAAAGVVVGTSWRALVDYAALEPTETCLIHGANGGVGHVAVQLAATIGARVIGTARPPYHDQLESLGATTVLDYTRDDLAEAVDHAPDVILETRADENLQFDADVAATGARVICIGNATEHAELTAIGAAKSKDVCYQFMTLFNAPDLSAILDRTASLLERGAVVPAIARRYDLDEAAEAQRAVMEESLLGKIVLVP</sequence>
<gene>
    <name evidence="3" type="ORF">ACFQL7_02670</name>
</gene>
<evidence type="ECO:0000313" key="4">
    <source>
        <dbReference type="Proteomes" id="UP001596417"/>
    </source>
</evidence>
<dbReference type="Gene3D" id="3.40.50.720">
    <property type="entry name" value="NAD(P)-binding Rossmann-like Domain"/>
    <property type="match status" value="1"/>
</dbReference>
<dbReference type="Pfam" id="PF08240">
    <property type="entry name" value="ADH_N"/>
    <property type="match status" value="1"/>
</dbReference>
<dbReference type="GO" id="GO:0044281">
    <property type="term" value="P:small molecule metabolic process"/>
    <property type="evidence" value="ECO:0007669"/>
    <property type="project" value="UniProtKB-ARBA"/>
</dbReference>
<dbReference type="GO" id="GO:0016616">
    <property type="term" value="F:oxidoreductase activity, acting on the CH-OH group of donors, NAD or NADP as acceptor"/>
    <property type="evidence" value="ECO:0007669"/>
    <property type="project" value="UniProtKB-ARBA"/>
</dbReference>
<evidence type="ECO:0000313" key="3">
    <source>
        <dbReference type="EMBL" id="MFC7188855.1"/>
    </source>
</evidence>
<name>A0ABD5YI14_9EURY</name>
<reference evidence="3 4" key="1">
    <citation type="journal article" date="2019" name="Int. J. Syst. Evol. Microbiol.">
        <title>The Global Catalogue of Microorganisms (GCM) 10K type strain sequencing project: providing services to taxonomists for standard genome sequencing and annotation.</title>
        <authorList>
            <consortium name="The Broad Institute Genomics Platform"/>
            <consortium name="The Broad Institute Genome Sequencing Center for Infectious Disease"/>
            <person name="Wu L."/>
            <person name="Ma J."/>
        </authorList>
    </citation>
    <scope>NUCLEOTIDE SEQUENCE [LARGE SCALE GENOMIC DNA]</scope>
    <source>
        <strain evidence="3 4">RDMS1</strain>
    </source>
</reference>
<accession>A0ABD5YI14</accession>
<evidence type="ECO:0000256" key="1">
    <source>
        <dbReference type="ARBA" id="ARBA00022857"/>
    </source>
</evidence>
<dbReference type="InterPro" id="IPR011032">
    <property type="entry name" value="GroES-like_sf"/>
</dbReference>
<dbReference type="GeneID" id="76198419"/>
<dbReference type="CDD" id="cd08253">
    <property type="entry name" value="zeta_crystallin"/>
    <property type="match status" value="1"/>
</dbReference>
<dbReference type="Pfam" id="PF13602">
    <property type="entry name" value="ADH_zinc_N_2"/>
    <property type="match status" value="1"/>
</dbReference>
<dbReference type="InterPro" id="IPR013154">
    <property type="entry name" value="ADH-like_N"/>
</dbReference>
<dbReference type="PANTHER" id="PTHR44154">
    <property type="entry name" value="QUINONE OXIDOREDUCTASE"/>
    <property type="match status" value="1"/>
</dbReference>
<dbReference type="InterPro" id="IPR051603">
    <property type="entry name" value="Zinc-ADH_QOR/CCCR"/>
</dbReference>
<dbReference type="RefSeq" id="WP_248904531.1">
    <property type="nucleotide sequence ID" value="NZ_CP109979.1"/>
</dbReference>
<dbReference type="PANTHER" id="PTHR44154:SF1">
    <property type="entry name" value="QUINONE OXIDOREDUCTASE"/>
    <property type="match status" value="1"/>
</dbReference>
<keyword evidence="1" id="KW-0521">NADP</keyword>
<dbReference type="Gene3D" id="3.90.180.10">
    <property type="entry name" value="Medium-chain alcohol dehydrogenases, catalytic domain"/>
    <property type="match status" value="1"/>
</dbReference>
<dbReference type="InterPro" id="IPR036291">
    <property type="entry name" value="NAD(P)-bd_dom_sf"/>
</dbReference>
<organism evidence="3 4">
    <name type="scientific">Halocatena marina</name>
    <dbReference type="NCBI Taxonomy" id="2934937"/>
    <lineage>
        <taxon>Archaea</taxon>
        <taxon>Methanobacteriati</taxon>
        <taxon>Methanobacteriota</taxon>
        <taxon>Stenosarchaea group</taxon>
        <taxon>Halobacteria</taxon>
        <taxon>Halobacteriales</taxon>
        <taxon>Natronomonadaceae</taxon>
        <taxon>Halocatena</taxon>
    </lineage>
</organism>
<dbReference type="Proteomes" id="UP001596417">
    <property type="component" value="Unassembled WGS sequence"/>
</dbReference>
<dbReference type="SUPFAM" id="SSF51735">
    <property type="entry name" value="NAD(P)-binding Rossmann-fold domains"/>
    <property type="match status" value="1"/>
</dbReference>